<feature type="domain" description="Acyl-CoA oxidase/dehydrogenase middle" evidence="8">
    <location>
        <begin position="120"/>
        <end position="215"/>
    </location>
</feature>
<dbReference type="Gene3D" id="1.10.540.10">
    <property type="entry name" value="Acyl-CoA dehydrogenase/oxidase, N-terminal domain"/>
    <property type="match status" value="1"/>
</dbReference>
<evidence type="ECO:0000256" key="1">
    <source>
        <dbReference type="ARBA" id="ARBA00001974"/>
    </source>
</evidence>
<dbReference type="InterPro" id="IPR009100">
    <property type="entry name" value="AcylCoA_DH/oxidase_NM_dom_sf"/>
</dbReference>
<evidence type="ECO:0000256" key="3">
    <source>
        <dbReference type="ARBA" id="ARBA00022630"/>
    </source>
</evidence>
<evidence type="ECO:0000259" key="7">
    <source>
        <dbReference type="Pfam" id="PF00441"/>
    </source>
</evidence>
<dbReference type="Pfam" id="PF00441">
    <property type="entry name" value="Acyl-CoA_dh_1"/>
    <property type="match status" value="1"/>
</dbReference>
<name>A0A069RJ13_PEPLI</name>
<feature type="domain" description="Acyl-CoA dehydrogenase/oxidase C-terminal" evidence="7">
    <location>
        <begin position="227"/>
        <end position="375"/>
    </location>
</feature>
<dbReference type="FunFam" id="1.10.540.10:FF:000002">
    <property type="entry name" value="Acyl-CoA dehydrogenase FadE19"/>
    <property type="match status" value="1"/>
</dbReference>
<dbReference type="InterPro" id="IPR006089">
    <property type="entry name" value="Acyl-CoA_DH_CS"/>
</dbReference>
<dbReference type="SUPFAM" id="SSF47203">
    <property type="entry name" value="Acyl-CoA dehydrogenase C-terminal domain-like"/>
    <property type="match status" value="1"/>
</dbReference>
<reference evidence="10 11" key="1">
    <citation type="submission" date="2014-03" db="EMBL/GenBank/DDBJ databases">
        <title>Genome sequence of Clostridium litorale W6, DSM 5388.</title>
        <authorList>
            <person name="Poehlein A."/>
            <person name="Jagirdar A."/>
            <person name="Khonsari B."/>
            <person name="Chibani C.M."/>
            <person name="Gutierrez Gutierrez D.A."/>
            <person name="Davydova E."/>
            <person name="Alghaithi H.S."/>
            <person name="Nair K.P."/>
            <person name="Dhamotharan K."/>
            <person name="Chandran L."/>
            <person name="G W."/>
            <person name="Daniel R."/>
        </authorList>
    </citation>
    <scope>NUCLEOTIDE SEQUENCE [LARGE SCALE GENOMIC DNA]</scope>
    <source>
        <strain evidence="10 11">W6</strain>
    </source>
</reference>
<dbReference type="PIRSF" id="PIRSF016578">
    <property type="entry name" value="HsaA"/>
    <property type="match status" value="1"/>
</dbReference>
<comment type="similarity">
    <text evidence="2 6">Belongs to the acyl-CoA dehydrogenase family.</text>
</comment>
<dbReference type="OrthoDB" id="9802447at2"/>
<dbReference type="EC" id="1.3.8.1" evidence="10"/>
<evidence type="ECO:0000259" key="9">
    <source>
        <dbReference type="Pfam" id="PF02771"/>
    </source>
</evidence>
<dbReference type="InterPro" id="IPR046373">
    <property type="entry name" value="Acyl-CoA_Oxase/DH_mid-dom_sf"/>
</dbReference>
<keyword evidence="3 6" id="KW-0285">Flavoprotein</keyword>
<dbReference type="InterPro" id="IPR006091">
    <property type="entry name" value="Acyl-CoA_Oxase/DH_mid-dom"/>
</dbReference>
<evidence type="ECO:0000313" key="10">
    <source>
        <dbReference type="EMBL" id="KDR94237.1"/>
    </source>
</evidence>
<dbReference type="FunFam" id="1.20.140.10:FF:000004">
    <property type="entry name" value="Acyl-CoA dehydrogenase FadE25"/>
    <property type="match status" value="1"/>
</dbReference>
<comment type="caution">
    <text evidence="10">The sequence shown here is derived from an EMBL/GenBank/DDBJ whole genome shotgun (WGS) entry which is preliminary data.</text>
</comment>
<protein>
    <submittedName>
        <fullName evidence="10">Acyl-CoA dehydrogenase, short-chain specific</fullName>
        <ecNumber evidence="10">1.3.8.1</ecNumber>
    </submittedName>
</protein>
<dbReference type="Gene3D" id="1.20.140.10">
    <property type="entry name" value="Butyryl-CoA Dehydrogenase, subunit A, domain 3"/>
    <property type="match status" value="1"/>
</dbReference>
<dbReference type="Pfam" id="PF02770">
    <property type="entry name" value="Acyl-CoA_dh_M"/>
    <property type="match status" value="1"/>
</dbReference>
<keyword evidence="5 6" id="KW-0560">Oxidoreductase</keyword>
<dbReference type="AlphaFoldDB" id="A0A069RJ13"/>
<accession>A0A069RJ13</accession>
<proteinExistence type="inferred from homology"/>
<evidence type="ECO:0000256" key="5">
    <source>
        <dbReference type="ARBA" id="ARBA00023002"/>
    </source>
</evidence>
<dbReference type="Pfam" id="PF02771">
    <property type="entry name" value="Acyl-CoA_dh_N"/>
    <property type="match status" value="1"/>
</dbReference>
<dbReference type="InterPro" id="IPR013786">
    <property type="entry name" value="AcylCoA_DH/ox_N"/>
</dbReference>
<evidence type="ECO:0000313" key="11">
    <source>
        <dbReference type="Proteomes" id="UP000027946"/>
    </source>
</evidence>
<dbReference type="PROSITE" id="PS00072">
    <property type="entry name" value="ACYL_COA_DH_1"/>
    <property type="match status" value="1"/>
</dbReference>
<dbReference type="PROSITE" id="PS00073">
    <property type="entry name" value="ACYL_COA_DH_2"/>
    <property type="match status" value="1"/>
</dbReference>
<evidence type="ECO:0000256" key="4">
    <source>
        <dbReference type="ARBA" id="ARBA00022827"/>
    </source>
</evidence>
<dbReference type="GO" id="GO:0016937">
    <property type="term" value="F:short-chain fatty acyl-CoA dehydrogenase activity"/>
    <property type="evidence" value="ECO:0007669"/>
    <property type="project" value="UniProtKB-EC"/>
</dbReference>
<dbReference type="Proteomes" id="UP000027946">
    <property type="component" value="Unassembled WGS sequence"/>
</dbReference>
<dbReference type="STRING" id="1121324.CLIT_23c05100"/>
<sequence length="377" mass="41290">MLFTKQHELVRKLASTFAEKELAPIAAQVDETGEFPREVFEKMAKANFFGIKMPKEYGGAEADFRSYVIIMEEIARKSGVASIFLSSPNSLMGSPFLIAGTEEQKQKYLVPMISGEKIFAFGLTEPGAGSDAGSLQTTAIEDGDYYILNGRKTFITAAPIADYVVIFAKTDMSKGTKGITTFVVDAKLDGVSMGKPEKKMGMIGCPTSDVILENVRVHKSDILGKVNQGFTTAMKTLDIGRIGVAAQAIGIAQAAMDEAVKYAKERKQFKKPIANFQGIQFMLAEMETKLNAARLLVYNAAYKKDIGQDASKDASMAKYFASEAAQDIVSKALQIHGGYGYIKEYTIERLYRDVRVISIYEGTSQVQQMVIASKLLK</sequence>
<dbReference type="SUPFAM" id="SSF56645">
    <property type="entry name" value="Acyl-CoA dehydrogenase NM domain-like"/>
    <property type="match status" value="1"/>
</dbReference>
<feature type="domain" description="Acyl-CoA dehydrogenase/oxidase N-terminal" evidence="9">
    <location>
        <begin position="4"/>
        <end position="116"/>
    </location>
</feature>
<dbReference type="PANTHER" id="PTHR43884">
    <property type="entry name" value="ACYL-COA DEHYDROGENASE"/>
    <property type="match status" value="1"/>
</dbReference>
<evidence type="ECO:0000256" key="6">
    <source>
        <dbReference type="RuleBase" id="RU362125"/>
    </source>
</evidence>
<dbReference type="eggNOG" id="COG1960">
    <property type="taxonomic scope" value="Bacteria"/>
</dbReference>
<keyword evidence="4 6" id="KW-0274">FAD</keyword>
<dbReference type="PANTHER" id="PTHR43884:SF12">
    <property type="entry name" value="ISOVALERYL-COA DEHYDROGENASE, MITOCHONDRIAL-RELATED"/>
    <property type="match status" value="1"/>
</dbReference>
<comment type="cofactor">
    <cofactor evidence="1 6">
        <name>FAD</name>
        <dbReference type="ChEBI" id="CHEBI:57692"/>
    </cofactor>
</comment>
<evidence type="ECO:0000259" key="8">
    <source>
        <dbReference type="Pfam" id="PF02770"/>
    </source>
</evidence>
<dbReference type="EMBL" id="JJMM01000026">
    <property type="protein sequence ID" value="KDR94237.1"/>
    <property type="molecule type" value="Genomic_DNA"/>
</dbReference>
<dbReference type="InterPro" id="IPR009075">
    <property type="entry name" value="AcylCo_DH/oxidase_C"/>
</dbReference>
<organism evidence="10 11">
    <name type="scientific">Peptoclostridium litorale DSM 5388</name>
    <dbReference type="NCBI Taxonomy" id="1121324"/>
    <lineage>
        <taxon>Bacteria</taxon>
        <taxon>Bacillati</taxon>
        <taxon>Bacillota</taxon>
        <taxon>Clostridia</taxon>
        <taxon>Peptostreptococcales</taxon>
        <taxon>Peptoclostridiaceae</taxon>
        <taxon>Peptoclostridium</taxon>
    </lineage>
</organism>
<dbReference type="FunFam" id="2.40.110.10:FF:000001">
    <property type="entry name" value="Acyl-CoA dehydrogenase, mitochondrial"/>
    <property type="match status" value="1"/>
</dbReference>
<dbReference type="InterPro" id="IPR037069">
    <property type="entry name" value="AcylCoA_DH/ox_N_sf"/>
</dbReference>
<dbReference type="RefSeq" id="WP_038268279.1">
    <property type="nucleotide sequence ID" value="NZ_FSRH01000003.1"/>
</dbReference>
<evidence type="ECO:0000256" key="2">
    <source>
        <dbReference type="ARBA" id="ARBA00009347"/>
    </source>
</evidence>
<dbReference type="Gene3D" id="2.40.110.10">
    <property type="entry name" value="Butyryl-CoA Dehydrogenase, subunit A, domain 2"/>
    <property type="match status" value="1"/>
</dbReference>
<dbReference type="InterPro" id="IPR036250">
    <property type="entry name" value="AcylCo_DH-like_C"/>
</dbReference>
<keyword evidence="11" id="KW-1185">Reference proteome</keyword>
<dbReference type="GO" id="GO:0050660">
    <property type="term" value="F:flavin adenine dinucleotide binding"/>
    <property type="evidence" value="ECO:0007669"/>
    <property type="project" value="InterPro"/>
</dbReference>
<gene>
    <name evidence="10" type="primary">bcd2</name>
    <name evidence="10" type="ORF">CLIT_23c05100</name>
</gene>